<proteinExistence type="predicted"/>
<organism evidence="1 2">
    <name type="scientific">Spiromyces aspiralis</name>
    <dbReference type="NCBI Taxonomy" id="68401"/>
    <lineage>
        <taxon>Eukaryota</taxon>
        <taxon>Fungi</taxon>
        <taxon>Fungi incertae sedis</taxon>
        <taxon>Zoopagomycota</taxon>
        <taxon>Kickxellomycotina</taxon>
        <taxon>Kickxellomycetes</taxon>
        <taxon>Kickxellales</taxon>
        <taxon>Kickxellaceae</taxon>
        <taxon>Spiromyces</taxon>
    </lineage>
</organism>
<comment type="caution">
    <text evidence="1">The sequence shown here is derived from an EMBL/GenBank/DDBJ whole genome shotgun (WGS) entry which is preliminary data.</text>
</comment>
<protein>
    <submittedName>
        <fullName evidence="1">Uncharacterized protein</fullName>
    </submittedName>
</protein>
<feature type="non-terminal residue" evidence="1">
    <location>
        <position position="303"/>
    </location>
</feature>
<sequence>MFHKNAATTAAIPGLESTMAPDNPRGDTAVRQPVLASQPQELRANGSEQSPMHVSQGPRSDTAPGTAVTGSNQLVRTTYNALEPQSQGEPECVPDGVVVVGPDSHHYRQLVDPIAWGARILRWLGKRERDCDVGAAHRSPAVGNLRVATSVSRLSSHIRWWVQSQRDKAELWRQYNNNATTSAATVNLTAVAAQSPPTDLSRSPEGKRDLAAPANNNATKSMKLEGAAPKDPLLFFGLDSLPESTIPTLALSSVSLLFRESNGGHAGTDGLSAGGSSGVDARMAGSRPASRILDGWSLLDLVD</sequence>
<gene>
    <name evidence="1" type="ORF">EV182_006857</name>
</gene>
<accession>A0ACC1HP04</accession>
<evidence type="ECO:0000313" key="1">
    <source>
        <dbReference type="EMBL" id="KAJ1677110.1"/>
    </source>
</evidence>
<name>A0ACC1HP04_9FUNG</name>
<keyword evidence="2" id="KW-1185">Reference proteome</keyword>
<evidence type="ECO:0000313" key="2">
    <source>
        <dbReference type="Proteomes" id="UP001145114"/>
    </source>
</evidence>
<reference evidence="1" key="1">
    <citation type="submission" date="2022-06" db="EMBL/GenBank/DDBJ databases">
        <title>Phylogenomic reconstructions and comparative analyses of Kickxellomycotina fungi.</title>
        <authorList>
            <person name="Reynolds N.K."/>
            <person name="Stajich J.E."/>
            <person name="Barry K."/>
            <person name="Grigoriev I.V."/>
            <person name="Crous P."/>
            <person name="Smith M.E."/>
        </authorList>
    </citation>
    <scope>NUCLEOTIDE SEQUENCE</scope>
    <source>
        <strain evidence="1">RSA 2271</strain>
    </source>
</reference>
<dbReference type="Proteomes" id="UP001145114">
    <property type="component" value="Unassembled WGS sequence"/>
</dbReference>
<dbReference type="EMBL" id="JAMZIH010002966">
    <property type="protein sequence ID" value="KAJ1677110.1"/>
    <property type="molecule type" value="Genomic_DNA"/>
</dbReference>